<evidence type="ECO:0000256" key="1">
    <source>
        <dbReference type="SAM" id="Phobius"/>
    </source>
</evidence>
<keyword evidence="1" id="KW-0472">Membrane</keyword>
<dbReference type="EMBL" id="KN416255">
    <property type="protein sequence ID" value="KHG20640.1"/>
    <property type="molecule type" value="Genomic_DNA"/>
</dbReference>
<dbReference type="Proteomes" id="UP000032142">
    <property type="component" value="Unassembled WGS sequence"/>
</dbReference>
<sequence length="120" mass="13139">MTPDHHHIWLPTKIKGRVLSHKKAKGLNPISGPNPKTGEISDGTATSQEYYKYIIHVLLLLLCVFLFRFVGLSGINGKGAGSGTGDGTGRLSRALNALTAREEQRLMCWYETLGFPGLVF</sequence>
<keyword evidence="1" id="KW-0812">Transmembrane</keyword>
<keyword evidence="1" id="KW-1133">Transmembrane helix</keyword>
<evidence type="ECO:0000313" key="3">
    <source>
        <dbReference type="Proteomes" id="UP000032142"/>
    </source>
</evidence>
<keyword evidence="3" id="KW-1185">Reference proteome</keyword>
<name>A0A0B0P6F5_GOSAR</name>
<evidence type="ECO:0000313" key="2">
    <source>
        <dbReference type="EMBL" id="KHG20640.1"/>
    </source>
</evidence>
<reference evidence="3" key="1">
    <citation type="submission" date="2014-09" db="EMBL/GenBank/DDBJ databases">
        <authorList>
            <person name="Mudge J."/>
            <person name="Ramaraj T."/>
            <person name="Lindquist I.E."/>
            <person name="Bharti A.K."/>
            <person name="Sundararajan A."/>
            <person name="Cameron C.T."/>
            <person name="Woodward J.E."/>
            <person name="May G.D."/>
            <person name="Brubaker C."/>
            <person name="Broadhvest J."/>
            <person name="Wilkins T.A."/>
        </authorList>
    </citation>
    <scope>NUCLEOTIDE SEQUENCE</scope>
    <source>
        <strain evidence="3">cv. AKA8401</strain>
    </source>
</reference>
<protein>
    <submittedName>
        <fullName evidence="2">Uncharacterized protein</fullName>
    </submittedName>
</protein>
<accession>A0A0B0P6F5</accession>
<organism evidence="2 3">
    <name type="scientific">Gossypium arboreum</name>
    <name type="common">Tree cotton</name>
    <name type="synonym">Gossypium nanking</name>
    <dbReference type="NCBI Taxonomy" id="29729"/>
    <lineage>
        <taxon>Eukaryota</taxon>
        <taxon>Viridiplantae</taxon>
        <taxon>Streptophyta</taxon>
        <taxon>Embryophyta</taxon>
        <taxon>Tracheophyta</taxon>
        <taxon>Spermatophyta</taxon>
        <taxon>Magnoliopsida</taxon>
        <taxon>eudicotyledons</taxon>
        <taxon>Gunneridae</taxon>
        <taxon>Pentapetalae</taxon>
        <taxon>rosids</taxon>
        <taxon>malvids</taxon>
        <taxon>Malvales</taxon>
        <taxon>Malvaceae</taxon>
        <taxon>Malvoideae</taxon>
        <taxon>Gossypium</taxon>
    </lineage>
</organism>
<dbReference type="AlphaFoldDB" id="A0A0B0P6F5"/>
<proteinExistence type="predicted"/>
<gene>
    <name evidence="2" type="ORF">F383_04247</name>
</gene>
<feature type="transmembrane region" description="Helical" evidence="1">
    <location>
        <begin position="50"/>
        <end position="70"/>
    </location>
</feature>